<evidence type="ECO:0000313" key="6">
    <source>
        <dbReference type="Proteomes" id="UP000003781"/>
    </source>
</evidence>
<dbReference type="GO" id="GO:0003697">
    <property type="term" value="F:single-stranded DNA binding"/>
    <property type="evidence" value="ECO:0007669"/>
    <property type="project" value="UniProtKB-UniRule"/>
</dbReference>
<evidence type="ECO:0000256" key="3">
    <source>
        <dbReference type="PIRNR" id="PIRNR002070"/>
    </source>
</evidence>
<dbReference type="SUPFAM" id="SSF50249">
    <property type="entry name" value="Nucleic acid-binding proteins"/>
    <property type="match status" value="1"/>
</dbReference>
<proteinExistence type="inferred from homology"/>
<keyword evidence="6" id="KW-1185">Reference proteome</keyword>
<dbReference type="RefSeq" id="WP_008278041.1">
    <property type="nucleotide sequence ID" value="NZ_AAXW01000063.1"/>
</dbReference>
<feature type="region of interest" description="Disordered" evidence="4">
    <location>
        <begin position="107"/>
        <end position="136"/>
    </location>
</feature>
<dbReference type="NCBIfam" id="NF005674">
    <property type="entry name" value="PRK07459.1"/>
    <property type="match status" value="1"/>
</dbReference>
<accession>A3IXD5</accession>
<dbReference type="PANTHER" id="PTHR10302">
    <property type="entry name" value="SINGLE-STRANDED DNA-BINDING PROTEIN"/>
    <property type="match status" value="1"/>
</dbReference>
<name>A3IXD5_9CHRO</name>
<evidence type="ECO:0000256" key="1">
    <source>
        <dbReference type="ARBA" id="ARBA00023125"/>
    </source>
</evidence>
<dbReference type="HAMAP" id="MF_00984">
    <property type="entry name" value="SSB"/>
    <property type="match status" value="1"/>
</dbReference>
<dbReference type="PROSITE" id="PS50935">
    <property type="entry name" value="SSB"/>
    <property type="match status" value="1"/>
</dbReference>
<dbReference type="Gene3D" id="2.40.50.140">
    <property type="entry name" value="Nucleic acid-binding proteins"/>
    <property type="match status" value="1"/>
</dbReference>
<evidence type="ECO:0000313" key="5">
    <source>
        <dbReference type="EMBL" id="EAZ88878.1"/>
    </source>
</evidence>
<sequence length="136" mass="15204">MATLNLNYVNLVGRVGQIPDVKVFESGSVLTKLNLAVSRRKKDEDPDWFSLEFWGKQAEIAADYVQKGSLIGIEGELKLDEWNDKATGVLRSKPVIRVNRLELLVSANNSSNSNNNHSQPTSSQTEPQTQNQDDEF</sequence>
<dbReference type="NCBIfam" id="TIGR00621">
    <property type="entry name" value="ssb"/>
    <property type="match status" value="1"/>
</dbReference>
<dbReference type="CDD" id="cd04496">
    <property type="entry name" value="SSB_OBF"/>
    <property type="match status" value="1"/>
</dbReference>
<comment type="caution">
    <text evidence="2">Lacks conserved residue(s) required for the propagation of feature annotation.</text>
</comment>
<dbReference type="Pfam" id="PF00436">
    <property type="entry name" value="SSB"/>
    <property type="match status" value="1"/>
</dbReference>
<protein>
    <recommendedName>
        <fullName evidence="2 3">Single-stranded DNA-binding protein</fullName>
        <shortName evidence="2">SSB</shortName>
    </recommendedName>
</protein>
<organism evidence="5 6">
    <name type="scientific">Crocosphaera chwakensis CCY0110</name>
    <dbReference type="NCBI Taxonomy" id="391612"/>
    <lineage>
        <taxon>Bacteria</taxon>
        <taxon>Bacillati</taxon>
        <taxon>Cyanobacteriota</taxon>
        <taxon>Cyanophyceae</taxon>
        <taxon>Oscillatoriophycideae</taxon>
        <taxon>Chroococcales</taxon>
        <taxon>Aphanothecaceae</taxon>
        <taxon>Crocosphaera</taxon>
        <taxon>Crocosphaera chwakensis</taxon>
    </lineage>
</organism>
<comment type="caution">
    <text evidence="5">The sequence shown here is derived from an EMBL/GenBank/DDBJ whole genome shotgun (WGS) entry which is preliminary data.</text>
</comment>
<evidence type="ECO:0000256" key="4">
    <source>
        <dbReference type="SAM" id="MobiDB-lite"/>
    </source>
</evidence>
<dbReference type="InterPro" id="IPR011344">
    <property type="entry name" value="ssDNA-bd"/>
</dbReference>
<dbReference type="EMBL" id="AAXW01000063">
    <property type="protein sequence ID" value="EAZ88878.1"/>
    <property type="molecule type" value="Genomic_DNA"/>
</dbReference>
<keyword evidence="1 2" id="KW-0238">DNA-binding</keyword>
<dbReference type="OrthoDB" id="9809878at2"/>
<dbReference type="PANTHER" id="PTHR10302:SF0">
    <property type="entry name" value="SINGLE-STRANDED DNA-BINDING PROTEIN, MITOCHONDRIAL"/>
    <property type="match status" value="1"/>
</dbReference>
<dbReference type="GO" id="GO:0009295">
    <property type="term" value="C:nucleoid"/>
    <property type="evidence" value="ECO:0007669"/>
    <property type="project" value="TreeGrafter"/>
</dbReference>
<dbReference type="AlphaFoldDB" id="A3IXD5"/>
<dbReference type="Proteomes" id="UP000003781">
    <property type="component" value="Unassembled WGS sequence"/>
</dbReference>
<dbReference type="eggNOG" id="COG0629">
    <property type="taxonomic scope" value="Bacteria"/>
</dbReference>
<reference evidence="5 6" key="1">
    <citation type="submission" date="2007-03" db="EMBL/GenBank/DDBJ databases">
        <authorList>
            <person name="Stal L."/>
            <person name="Ferriera S."/>
            <person name="Johnson J."/>
            <person name="Kravitz S."/>
            <person name="Beeson K."/>
            <person name="Sutton G."/>
            <person name="Rogers Y.-H."/>
            <person name="Friedman R."/>
            <person name="Frazier M."/>
            <person name="Venter J.C."/>
        </authorList>
    </citation>
    <scope>NUCLEOTIDE SEQUENCE [LARGE SCALE GENOMIC DNA]</scope>
    <source>
        <strain evidence="5 6">CCY0110</strain>
    </source>
</reference>
<dbReference type="GO" id="GO:0006260">
    <property type="term" value="P:DNA replication"/>
    <property type="evidence" value="ECO:0007669"/>
    <property type="project" value="InterPro"/>
</dbReference>
<gene>
    <name evidence="5" type="ORF">CY0110_31330</name>
</gene>
<dbReference type="InterPro" id="IPR012340">
    <property type="entry name" value="NA-bd_OB-fold"/>
</dbReference>
<dbReference type="PIRSF" id="PIRSF002070">
    <property type="entry name" value="SSB"/>
    <property type="match status" value="1"/>
</dbReference>
<evidence type="ECO:0000256" key="2">
    <source>
        <dbReference type="HAMAP-Rule" id="MF_00984"/>
    </source>
</evidence>
<dbReference type="InterPro" id="IPR000424">
    <property type="entry name" value="Primosome_PriB/ssb"/>
</dbReference>
<comment type="subunit">
    <text evidence="2">Homotetramer.</text>
</comment>